<evidence type="ECO:0000313" key="2">
    <source>
        <dbReference type="RefSeq" id="XP_021844845.2"/>
    </source>
</evidence>
<protein>
    <recommendedName>
        <fullName evidence="3">DUF4283 domain-containing protein</fullName>
    </recommendedName>
</protein>
<name>A0A9R0JSE8_SPIOL</name>
<dbReference type="RefSeq" id="XP_021844845.2">
    <property type="nucleotide sequence ID" value="XM_021989153.2"/>
</dbReference>
<dbReference type="InterPro" id="IPR040256">
    <property type="entry name" value="At4g02000-like"/>
</dbReference>
<gene>
    <name evidence="2" type="primary">LOC110784700</name>
</gene>
<evidence type="ECO:0000313" key="1">
    <source>
        <dbReference type="Proteomes" id="UP000813463"/>
    </source>
</evidence>
<dbReference type="KEGG" id="soe:110784700"/>
<reference evidence="2" key="2">
    <citation type="submission" date="2025-08" db="UniProtKB">
        <authorList>
            <consortium name="RefSeq"/>
        </authorList>
    </citation>
    <scope>IDENTIFICATION</scope>
    <source>
        <tissue evidence="2">Leaf</tissue>
    </source>
</reference>
<dbReference type="Proteomes" id="UP000813463">
    <property type="component" value="Chromosome 6"/>
</dbReference>
<proteinExistence type="predicted"/>
<dbReference type="Gene3D" id="3.60.10.10">
    <property type="entry name" value="Endonuclease/exonuclease/phosphatase"/>
    <property type="match status" value="1"/>
</dbReference>
<keyword evidence="1" id="KW-1185">Reference proteome</keyword>
<dbReference type="SUPFAM" id="SSF56219">
    <property type="entry name" value="DNase I-like"/>
    <property type="match status" value="1"/>
</dbReference>
<sequence length="432" mass="49541">MDMRDKVTSGHFFFDSKPMIVKPWSVDMDMEKEEIKYVPIWIQLSLNFEYWGEKSLFKIVSQLGKPIKRDAATVSRDKLQYARVLVDMPITQKLPDQVSFMNEHGELVQVPITYEWRPTVCDNCKLVGHLTIECRKGKTKRIWVQKKQQVQNHTEVVAPEVDQEGFQRTLRPIRVRPTNLVPTPVDNSFQMLNDDGGHSACSTAELDREDDIKEVGLLEHKVKLPNLGKLYQRVFPNWGFSSNASYHNGGRIILAWNPGSFSVSIHAASSQFMHCFIQPVSGMPSFFCTFIYAFNDSSNREVLWKDLKALNTQDAWILCGDFNYVMSTDERIGSPVRNAEIMDICDCMHFYSMEYIKSVGNFYTWNNKQHGAARVFSKIDRIMANPKWLGVYSSAEVCFMNEGCLDHSPGLLTVYPRDTGGEILGYDTYNNS</sequence>
<dbReference type="GeneID" id="110784700"/>
<dbReference type="InterPro" id="IPR036691">
    <property type="entry name" value="Endo/exonu/phosph_ase_sf"/>
</dbReference>
<accession>A0A9R0JSE8</accession>
<reference evidence="1" key="1">
    <citation type="journal article" date="2021" name="Nat. Commun.">
        <title>Genomic analyses provide insights into spinach domestication and the genetic basis of agronomic traits.</title>
        <authorList>
            <person name="Cai X."/>
            <person name="Sun X."/>
            <person name="Xu C."/>
            <person name="Sun H."/>
            <person name="Wang X."/>
            <person name="Ge C."/>
            <person name="Zhang Z."/>
            <person name="Wang Q."/>
            <person name="Fei Z."/>
            <person name="Jiao C."/>
            <person name="Wang Q."/>
        </authorList>
    </citation>
    <scope>NUCLEOTIDE SEQUENCE [LARGE SCALE GENOMIC DNA]</scope>
    <source>
        <strain evidence="1">cv. Varoflay</strain>
    </source>
</reference>
<organism evidence="1 2">
    <name type="scientific">Spinacia oleracea</name>
    <name type="common">Spinach</name>
    <dbReference type="NCBI Taxonomy" id="3562"/>
    <lineage>
        <taxon>Eukaryota</taxon>
        <taxon>Viridiplantae</taxon>
        <taxon>Streptophyta</taxon>
        <taxon>Embryophyta</taxon>
        <taxon>Tracheophyta</taxon>
        <taxon>Spermatophyta</taxon>
        <taxon>Magnoliopsida</taxon>
        <taxon>eudicotyledons</taxon>
        <taxon>Gunneridae</taxon>
        <taxon>Pentapetalae</taxon>
        <taxon>Caryophyllales</taxon>
        <taxon>Chenopodiaceae</taxon>
        <taxon>Chenopodioideae</taxon>
        <taxon>Anserineae</taxon>
        <taxon>Spinacia</taxon>
    </lineage>
</organism>
<dbReference type="PANTHER" id="PTHR31286:SF165">
    <property type="entry name" value="DUF4283 DOMAIN-CONTAINING PROTEIN"/>
    <property type="match status" value="1"/>
</dbReference>
<dbReference type="PANTHER" id="PTHR31286">
    <property type="entry name" value="GLYCINE-RICH CELL WALL STRUCTURAL PROTEIN 1.8-LIKE"/>
    <property type="match status" value="1"/>
</dbReference>
<evidence type="ECO:0008006" key="3">
    <source>
        <dbReference type="Google" id="ProtNLM"/>
    </source>
</evidence>
<dbReference type="AlphaFoldDB" id="A0A9R0JSE8"/>